<dbReference type="STRING" id="455432.AWN90_42205"/>
<name>A0A161XCX6_9NOCA</name>
<sequence>MGLPLFSRDVIKEALFDTLGWSDRQRSRELGTAAASVLFALLEHTLSVGVSCVSESNFRPSQSSADFHRLLDNTGAHAVQVQCVTRGDVLLQRFATRSDSDERHPGHRDSGNLDEFRSELLAGRYEPLDLPGPVRTIDTTDFHTMNVQALAAELRVLIGSNTP</sequence>
<keyword evidence="2" id="KW-1185">Reference proteome</keyword>
<evidence type="ECO:0000313" key="2">
    <source>
        <dbReference type="Proteomes" id="UP000076512"/>
    </source>
</evidence>
<reference evidence="1 2" key="1">
    <citation type="submission" date="2016-04" db="EMBL/GenBank/DDBJ databases">
        <authorList>
            <person name="Evans L.H."/>
            <person name="Alamgir A."/>
            <person name="Owens N."/>
            <person name="Weber N.D."/>
            <person name="Virtaneva K."/>
            <person name="Barbian K."/>
            <person name="Babar A."/>
            <person name="Rosenke K."/>
        </authorList>
    </citation>
    <scope>NUCLEOTIDE SEQUENCE [LARGE SCALE GENOMIC DNA]</scope>
    <source>
        <strain evidence="1 2">IFM 0406</strain>
    </source>
</reference>
<comment type="caution">
    <text evidence="1">The sequence shown here is derived from an EMBL/GenBank/DDBJ whole genome shotgun (WGS) entry which is preliminary data.</text>
</comment>
<dbReference type="AlphaFoldDB" id="A0A161XCX6"/>
<accession>A0A161XCX6</accession>
<dbReference type="Gene3D" id="3.40.50.300">
    <property type="entry name" value="P-loop containing nucleotide triphosphate hydrolases"/>
    <property type="match status" value="1"/>
</dbReference>
<protein>
    <recommendedName>
        <fullName evidence="3">ATP-binding protein</fullName>
    </recommendedName>
</protein>
<gene>
    <name evidence="1" type="ORF">AWN90_42205</name>
</gene>
<evidence type="ECO:0000313" key="1">
    <source>
        <dbReference type="EMBL" id="KZM71128.1"/>
    </source>
</evidence>
<dbReference type="EMBL" id="LWGR01000013">
    <property type="protein sequence ID" value="KZM71128.1"/>
    <property type="molecule type" value="Genomic_DNA"/>
</dbReference>
<evidence type="ECO:0008006" key="3">
    <source>
        <dbReference type="Google" id="ProtNLM"/>
    </source>
</evidence>
<organism evidence="1 2">
    <name type="scientific">Nocardia terpenica</name>
    <dbReference type="NCBI Taxonomy" id="455432"/>
    <lineage>
        <taxon>Bacteria</taxon>
        <taxon>Bacillati</taxon>
        <taxon>Actinomycetota</taxon>
        <taxon>Actinomycetes</taxon>
        <taxon>Mycobacteriales</taxon>
        <taxon>Nocardiaceae</taxon>
        <taxon>Nocardia</taxon>
    </lineage>
</organism>
<dbReference type="InterPro" id="IPR027417">
    <property type="entry name" value="P-loop_NTPase"/>
</dbReference>
<dbReference type="Proteomes" id="UP000076512">
    <property type="component" value="Unassembled WGS sequence"/>
</dbReference>
<proteinExistence type="predicted"/>